<evidence type="ECO:0000313" key="3">
    <source>
        <dbReference type="Proteomes" id="UP000479710"/>
    </source>
</evidence>
<feature type="region of interest" description="Disordered" evidence="1">
    <location>
        <begin position="1"/>
        <end position="76"/>
    </location>
</feature>
<accession>A0A6G1DSE8</accession>
<gene>
    <name evidence="2" type="ORF">E2562_036734</name>
</gene>
<dbReference type="Proteomes" id="UP000479710">
    <property type="component" value="Unassembled WGS sequence"/>
</dbReference>
<dbReference type="AlphaFoldDB" id="A0A6G1DSE8"/>
<evidence type="ECO:0008006" key="4">
    <source>
        <dbReference type="Google" id="ProtNLM"/>
    </source>
</evidence>
<feature type="compositionally biased region" description="Basic and acidic residues" evidence="1">
    <location>
        <begin position="26"/>
        <end position="39"/>
    </location>
</feature>
<keyword evidence="3" id="KW-1185">Reference proteome</keyword>
<comment type="caution">
    <text evidence="2">The sequence shown here is derived from an EMBL/GenBank/DDBJ whole genome shotgun (WGS) entry which is preliminary data.</text>
</comment>
<evidence type="ECO:0000256" key="1">
    <source>
        <dbReference type="SAM" id="MobiDB-lite"/>
    </source>
</evidence>
<organism evidence="2 3">
    <name type="scientific">Oryza meyeriana var. granulata</name>
    <dbReference type="NCBI Taxonomy" id="110450"/>
    <lineage>
        <taxon>Eukaryota</taxon>
        <taxon>Viridiplantae</taxon>
        <taxon>Streptophyta</taxon>
        <taxon>Embryophyta</taxon>
        <taxon>Tracheophyta</taxon>
        <taxon>Spermatophyta</taxon>
        <taxon>Magnoliopsida</taxon>
        <taxon>Liliopsida</taxon>
        <taxon>Poales</taxon>
        <taxon>Poaceae</taxon>
        <taxon>BOP clade</taxon>
        <taxon>Oryzoideae</taxon>
        <taxon>Oryzeae</taxon>
        <taxon>Oryzinae</taxon>
        <taxon>Oryza</taxon>
        <taxon>Oryza meyeriana</taxon>
    </lineage>
</organism>
<reference evidence="2 3" key="1">
    <citation type="submission" date="2019-11" db="EMBL/GenBank/DDBJ databases">
        <title>Whole genome sequence of Oryza granulata.</title>
        <authorList>
            <person name="Li W."/>
        </authorList>
    </citation>
    <scope>NUCLEOTIDE SEQUENCE [LARGE SCALE GENOMIC DNA]</scope>
    <source>
        <strain evidence="3">cv. Menghai</strain>
        <tissue evidence="2">Leaf</tissue>
    </source>
</reference>
<evidence type="ECO:0000313" key="2">
    <source>
        <dbReference type="EMBL" id="KAF0915548.1"/>
    </source>
</evidence>
<name>A0A6G1DSE8_9ORYZ</name>
<protein>
    <recommendedName>
        <fullName evidence="4">DUF834 domain-containing protein</fullName>
    </recommendedName>
</protein>
<proteinExistence type="predicted"/>
<sequence>MFPSAADSMMSSVSEGTSVLAGTAIRSHDDVRQGNDDSSGKTNGNEGASHVPGCGDSVSCAVGGRGAARRSGNSEVDWWEKRRGANSLRWRGERGKLWEVLTTFGRFWWRDGRRE</sequence>
<dbReference type="EMBL" id="SPHZ02000006">
    <property type="protein sequence ID" value="KAF0915548.1"/>
    <property type="molecule type" value="Genomic_DNA"/>
</dbReference>